<dbReference type="SUPFAM" id="SSF56784">
    <property type="entry name" value="HAD-like"/>
    <property type="match status" value="1"/>
</dbReference>
<dbReference type="InterPro" id="IPR023214">
    <property type="entry name" value="HAD_sf"/>
</dbReference>
<evidence type="ECO:0000313" key="1">
    <source>
        <dbReference type="EMBL" id="HIY91829.1"/>
    </source>
</evidence>
<reference evidence="1" key="2">
    <citation type="submission" date="2021-04" db="EMBL/GenBank/DDBJ databases">
        <authorList>
            <person name="Gilroy R."/>
        </authorList>
    </citation>
    <scope>NUCLEOTIDE SEQUENCE</scope>
    <source>
        <strain evidence="1">3204</strain>
    </source>
</reference>
<dbReference type="Pfam" id="PF08282">
    <property type="entry name" value="Hydrolase_3"/>
    <property type="match status" value="1"/>
</dbReference>
<dbReference type="Gene3D" id="3.40.50.1000">
    <property type="entry name" value="HAD superfamily/HAD-like"/>
    <property type="match status" value="1"/>
</dbReference>
<dbReference type="NCBIfam" id="TIGR00099">
    <property type="entry name" value="Cof-subfamily"/>
    <property type="match status" value="1"/>
</dbReference>
<dbReference type="CDD" id="cd07516">
    <property type="entry name" value="HAD_Pase"/>
    <property type="match status" value="1"/>
</dbReference>
<comment type="caution">
    <text evidence="1">The sequence shown here is derived from an EMBL/GenBank/DDBJ whole genome shotgun (WGS) entry which is preliminary data.</text>
</comment>
<dbReference type="AlphaFoldDB" id="A0A9D2CLF3"/>
<sequence>MSIKLIALDIDDTLLTSQQKIAESTKLALTEALNKGIKVVLCSGRPLAGVDHYLDELGIDGDDQYVITYNGALVETASGKVLSRKTIDNPDYRRIVKFVEAHKMQYYVLDDDSNVYTSNHNINRFAVIQAWENGAGIFVREPDELADDFEIAKAAVVGEKDVLDQYEQAIKDEFSDEYYVVRAGANFIEIMHPDVNKGKGLTTLAEILNLEPDEVMAFGDEKNDLPMFDFVGSAVAMGNGSDLAKEHANYVTDTNDNDGIAKALKKYVL</sequence>
<dbReference type="EMBL" id="DXCM01000021">
    <property type="protein sequence ID" value="HIY91829.1"/>
    <property type="molecule type" value="Genomic_DNA"/>
</dbReference>
<dbReference type="InterPro" id="IPR036412">
    <property type="entry name" value="HAD-like_sf"/>
</dbReference>
<dbReference type="PANTHER" id="PTHR10000">
    <property type="entry name" value="PHOSPHOSERINE PHOSPHATASE"/>
    <property type="match status" value="1"/>
</dbReference>
<name>A0A9D2CLF3_9LACO</name>
<dbReference type="SFLD" id="SFLDG01144">
    <property type="entry name" value="C2.B.4:_PGP_Like"/>
    <property type="match status" value="1"/>
</dbReference>
<dbReference type="InterPro" id="IPR000150">
    <property type="entry name" value="Cof"/>
</dbReference>
<dbReference type="InterPro" id="IPR006379">
    <property type="entry name" value="HAD-SF_hydro_IIB"/>
</dbReference>
<evidence type="ECO:0000313" key="2">
    <source>
        <dbReference type="Proteomes" id="UP000824013"/>
    </source>
</evidence>
<dbReference type="PANTHER" id="PTHR10000:SF8">
    <property type="entry name" value="HAD SUPERFAMILY HYDROLASE-LIKE, TYPE 3"/>
    <property type="match status" value="1"/>
</dbReference>
<dbReference type="GO" id="GO:0016791">
    <property type="term" value="F:phosphatase activity"/>
    <property type="evidence" value="ECO:0007669"/>
    <property type="project" value="TreeGrafter"/>
</dbReference>
<reference evidence="1" key="1">
    <citation type="journal article" date="2021" name="PeerJ">
        <title>Extensive microbial diversity within the chicken gut microbiome revealed by metagenomics and culture.</title>
        <authorList>
            <person name="Gilroy R."/>
            <person name="Ravi A."/>
            <person name="Getino M."/>
            <person name="Pursley I."/>
            <person name="Horton D.L."/>
            <person name="Alikhan N.F."/>
            <person name="Baker D."/>
            <person name="Gharbi K."/>
            <person name="Hall N."/>
            <person name="Watson M."/>
            <person name="Adriaenssens E.M."/>
            <person name="Foster-Nyarko E."/>
            <person name="Jarju S."/>
            <person name="Secka A."/>
            <person name="Antonio M."/>
            <person name="Oren A."/>
            <person name="Chaudhuri R.R."/>
            <person name="La Ragione R."/>
            <person name="Hildebrand F."/>
            <person name="Pallen M.J."/>
        </authorList>
    </citation>
    <scope>NUCLEOTIDE SEQUENCE</scope>
    <source>
        <strain evidence="1">3204</strain>
    </source>
</reference>
<accession>A0A9D2CLF3</accession>
<dbReference type="Gene3D" id="3.30.1240.10">
    <property type="match status" value="1"/>
</dbReference>
<dbReference type="Proteomes" id="UP000824013">
    <property type="component" value="Unassembled WGS sequence"/>
</dbReference>
<gene>
    <name evidence="1" type="ORF">H9820_02650</name>
</gene>
<dbReference type="SFLD" id="SFLDS00003">
    <property type="entry name" value="Haloacid_Dehalogenase"/>
    <property type="match status" value="1"/>
</dbReference>
<proteinExistence type="predicted"/>
<dbReference type="SFLD" id="SFLDG01140">
    <property type="entry name" value="C2.B:_Phosphomannomutase_and_P"/>
    <property type="match status" value="1"/>
</dbReference>
<dbReference type="GO" id="GO:0000287">
    <property type="term" value="F:magnesium ion binding"/>
    <property type="evidence" value="ECO:0007669"/>
    <property type="project" value="TreeGrafter"/>
</dbReference>
<dbReference type="NCBIfam" id="TIGR01484">
    <property type="entry name" value="HAD-SF-IIB"/>
    <property type="match status" value="1"/>
</dbReference>
<protein>
    <submittedName>
        <fullName evidence="1">Cof-type HAD-IIB family hydrolase</fullName>
    </submittedName>
</protein>
<keyword evidence="1" id="KW-0378">Hydrolase</keyword>
<dbReference type="GO" id="GO:0005829">
    <property type="term" value="C:cytosol"/>
    <property type="evidence" value="ECO:0007669"/>
    <property type="project" value="TreeGrafter"/>
</dbReference>
<organism evidence="1 2">
    <name type="scientific">Candidatus Companilactobacillus pullicola</name>
    <dbReference type="NCBI Taxonomy" id="2838523"/>
    <lineage>
        <taxon>Bacteria</taxon>
        <taxon>Bacillati</taxon>
        <taxon>Bacillota</taxon>
        <taxon>Bacilli</taxon>
        <taxon>Lactobacillales</taxon>
        <taxon>Lactobacillaceae</taxon>
        <taxon>Companilactobacillus</taxon>
    </lineage>
</organism>